<sequence length="334" mass="37410">MSLHEQRDGILETQVTWADLERHLQKALKTSATLGPARNVVEIGEENGFASRCGLVSCDWVGAEKDEKLPETVVLKIPSALPMKKMGVMQGDAAMWEGYDKKLRELHNIEIAAYNFLGKFEGLSIPRMYYGEVFTEEDKLNGQICIEFVENSRVMNFYVEHTVEQLKQIARALGKIQACSLRKEISASELKTNMLADFAKTVSLECAYSGVGVTDLLRISLFALPAKERRESASQLVEEMYTSMVENLGGAESPYSLEKLQSLYDILLPHSATYFAAGGIVFIAKQAANAKLSMEEKEKRKPVQMDKVIGALEDILVYHGKNKELVKELKFKDQ</sequence>
<dbReference type="SUPFAM" id="SSF56112">
    <property type="entry name" value="Protein kinase-like (PK-like)"/>
    <property type="match status" value="1"/>
</dbReference>
<dbReference type="PANTHER" id="PTHR23020">
    <property type="entry name" value="UNCHARACTERIZED NUCLEAR HORMONE RECEPTOR-RELATED"/>
    <property type="match status" value="1"/>
</dbReference>
<dbReference type="OrthoDB" id="5915577at2759"/>
<dbReference type="PANTHER" id="PTHR23020:SF8">
    <property type="entry name" value="CHK KINASE-LIKE DOMAIN-CONTAINING PROTEIN"/>
    <property type="match status" value="1"/>
</dbReference>
<proteinExistence type="predicted"/>
<reference evidence="1" key="2">
    <citation type="submission" date="2022-06" db="UniProtKB">
        <authorList>
            <consortium name="EnsemblMetazoa"/>
        </authorList>
    </citation>
    <scope>IDENTIFICATION</scope>
    <source>
        <strain evidence="1">PS312</strain>
    </source>
</reference>
<dbReference type="EnsemblMetazoa" id="PPA34034.1">
    <property type="protein sequence ID" value="PPA34034.1"/>
    <property type="gene ID" value="WBGene00272403"/>
</dbReference>
<accession>A0A8R1UJU8</accession>
<dbReference type="Proteomes" id="UP000005239">
    <property type="component" value="Unassembled WGS sequence"/>
</dbReference>
<evidence type="ECO:0000313" key="2">
    <source>
        <dbReference type="Proteomes" id="UP000005239"/>
    </source>
</evidence>
<protein>
    <submittedName>
        <fullName evidence="1">Uncharacterized protein</fullName>
    </submittedName>
</protein>
<gene>
    <name evidence="1" type="primary">WBGene00272403</name>
</gene>
<evidence type="ECO:0000313" key="1">
    <source>
        <dbReference type="EnsemblMetazoa" id="PPA34034.1"/>
    </source>
</evidence>
<dbReference type="Pfam" id="PF07914">
    <property type="entry name" value="DUF1679"/>
    <property type="match status" value="2"/>
</dbReference>
<dbReference type="InterPro" id="IPR011009">
    <property type="entry name" value="Kinase-like_dom_sf"/>
</dbReference>
<organism evidence="1 2">
    <name type="scientific">Pristionchus pacificus</name>
    <name type="common">Parasitic nematode worm</name>
    <dbReference type="NCBI Taxonomy" id="54126"/>
    <lineage>
        <taxon>Eukaryota</taxon>
        <taxon>Metazoa</taxon>
        <taxon>Ecdysozoa</taxon>
        <taxon>Nematoda</taxon>
        <taxon>Chromadorea</taxon>
        <taxon>Rhabditida</taxon>
        <taxon>Rhabditina</taxon>
        <taxon>Diplogasteromorpha</taxon>
        <taxon>Diplogasteroidea</taxon>
        <taxon>Neodiplogasteridae</taxon>
        <taxon>Pristionchus</taxon>
    </lineage>
</organism>
<dbReference type="InterPro" id="IPR052961">
    <property type="entry name" value="Oxido-Kinase-like_Enzymes"/>
</dbReference>
<reference evidence="2" key="1">
    <citation type="journal article" date="2008" name="Nat. Genet.">
        <title>The Pristionchus pacificus genome provides a unique perspective on nematode lifestyle and parasitism.</title>
        <authorList>
            <person name="Dieterich C."/>
            <person name="Clifton S.W."/>
            <person name="Schuster L.N."/>
            <person name="Chinwalla A."/>
            <person name="Delehaunty K."/>
            <person name="Dinkelacker I."/>
            <person name="Fulton L."/>
            <person name="Fulton R."/>
            <person name="Godfrey J."/>
            <person name="Minx P."/>
            <person name="Mitreva M."/>
            <person name="Roeseler W."/>
            <person name="Tian H."/>
            <person name="Witte H."/>
            <person name="Yang S.P."/>
            <person name="Wilson R.K."/>
            <person name="Sommer R.J."/>
        </authorList>
    </citation>
    <scope>NUCLEOTIDE SEQUENCE [LARGE SCALE GENOMIC DNA]</scope>
    <source>
        <strain evidence="2">PS312</strain>
    </source>
</reference>
<name>A0A2A6CET2_PRIPA</name>
<dbReference type="InterPro" id="IPR012877">
    <property type="entry name" value="Dhs-27"/>
</dbReference>
<dbReference type="AlphaFoldDB" id="A0A2A6CET2"/>
<accession>A0A2A6CET2</accession>
<keyword evidence="2" id="KW-1185">Reference proteome</keyword>